<feature type="region of interest" description="Disordered" evidence="1">
    <location>
        <begin position="85"/>
        <end position="119"/>
    </location>
</feature>
<protein>
    <submittedName>
        <fullName evidence="2">Uncharacterized protein</fullName>
    </submittedName>
</protein>
<keyword evidence="3" id="KW-1185">Reference proteome</keyword>
<organism evidence="2 3">
    <name type="scientific">Nepenthes gracilis</name>
    <name type="common">Slender pitcher plant</name>
    <dbReference type="NCBI Taxonomy" id="150966"/>
    <lineage>
        <taxon>Eukaryota</taxon>
        <taxon>Viridiplantae</taxon>
        <taxon>Streptophyta</taxon>
        <taxon>Embryophyta</taxon>
        <taxon>Tracheophyta</taxon>
        <taxon>Spermatophyta</taxon>
        <taxon>Magnoliopsida</taxon>
        <taxon>eudicotyledons</taxon>
        <taxon>Gunneridae</taxon>
        <taxon>Pentapetalae</taxon>
        <taxon>Caryophyllales</taxon>
        <taxon>Nepenthaceae</taxon>
        <taxon>Nepenthes</taxon>
    </lineage>
</organism>
<evidence type="ECO:0000313" key="2">
    <source>
        <dbReference type="EMBL" id="GMH15270.1"/>
    </source>
</evidence>
<gene>
    <name evidence="2" type="ORF">Nepgr_017111</name>
</gene>
<dbReference type="AlphaFoldDB" id="A0AAD3XT38"/>
<proteinExistence type="predicted"/>
<accession>A0AAD3XT38</accession>
<dbReference type="EMBL" id="BSYO01000015">
    <property type="protein sequence ID" value="GMH15270.1"/>
    <property type="molecule type" value="Genomic_DNA"/>
</dbReference>
<evidence type="ECO:0000313" key="3">
    <source>
        <dbReference type="Proteomes" id="UP001279734"/>
    </source>
</evidence>
<evidence type="ECO:0000256" key="1">
    <source>
        <dbReference type="SAM" id="MobiDB-lite"/>
    </source>
</evidence>
<name>A0AAD3XT38_NEPGR</name>
<reference evidence="2" key="1">
    <citation type="submission" date="2023-05" db="EMBL/GenBank/DDBJ databases">
        <title>Nepenthes gracilis genome sequencing.</title>
        <authorList>
            <person name="Fukushima K."/>
        </authorList>
    </citation>
    <scope>NUCLEOTIDE SEQUENCE</scope>
    <source>
        <strain evidence="2">SING2019-196</strain>
    </source>
</reference>
<dbReference type="Proteomes" id="UP001279734">
    <property type="component" value="Unassembled WGS sequence"/>
</dbReference>
<comment type="caution">
    <text evidence="2">The sequence shown here is derived from an EMBL/GenBank/DDBJ whole genome shotgun (WGS) entry which is preliminary data.</text>
</comment>
<sequence>MPFRLSQTAITAFGLFHNASLYVTGTQGARLWQTSNEAIIRIELVPVPKKLAAACKTICSNYKKNKSAQRWNYHRFYSFHFHPPDVAPGGEPPQNHTLSGSPWRSSPPPPLSLPSNSLW</sequence>